<dbReference type="STRING" id="411483.FAEPRAA2165_02132"/>
<dbReference type="HOGENOM" id="CLU_3007590_0_0_9"/>
<sequence>MARHKRNVSDLPYAASPFYCAAFFVKVQNGCVAALAAERKRGSKDVPPPIAVISLF</sequence>
<accession>C7H749</accession>
<reference evidence="1" key="1">
    <citation type="submission" date="2009-08" db="EMBL/GenBank/DDBJ databases">
        <authorList>
            <person name="Weinstock G."/>
            <person name="Sodergren E."/>
            <person name="Clifton S."/>
            <person name="Fulton L."/>
            <person name="Fulton B."/>
            <person name="Courtney L."/>
            <person name="Fronick C."/>
            <person name="Harrison M."/>
            <person name="Strong C."/>
            <person name="Farmer C."/>
            <person name="Delahaunty K."/>
            <person name="Markovic C."/>
            <person name="Hall O."/>
            <person name="Minx P."/>
            <person name="Tomlinson C."/>
            <person name="Mitreva M."/>
            <person name="Nelson J."/>
            <person name="Hou S."/>
            <person name="Wollam A."/>
            <person name="Pepin K.H."/>
            <person name="Johnson M."/>
            <person name="Bhonagiri V."/>
            <person name="Nash W.E."/>
            <person name="Warren W."/>
            <person name="Chinwalla A."/>
            <person name="Mardis E.R."/>
            <person name="Wilson R.K."/>
        </authorList>
    </citation>
    <scope>NUCLEOTIDE SEQUENCE [LARGE SCALE GENOMIC DNA]</scope>
    <source>
        <strain evidence="1">A2-165</strain>
    </source>
</reference>
<comment type="caution">
    <text evidence="1">The sequence shown here is derived from an EMBL/GenBank/DDBJ whole genome shotgun (WGS) entry which is preliminary data.</text>
</comment>
<dbReference type="Proteomes" id="UP000004619">
    <property type="component" value="Unassembled WGS sequence"/>
</dbReference>
<evidence type="ECO:0000313" key="2">
    <source>
        <dbReference type="Proteomes" id="UP000004619"/>
    </source>
</evidence>
<protein>
    <submittedName>
        <fullName evidence="1">Uncharacterized protein</fullName>
    </submittedName>
</protein>
<dbReference type="AlphaFoldDB" id="C7H749"/>
<name>C7H749_FAED2</name>
<evidence type="ECO:0000313" key="1">
    <source>
        <dbReference type="EMBL" id="EEU96299.1"/>
    </source>
</evidence>
<gene>
    <name evidence="1" type="ORF">FAEPRAA2165_02132</name>
</gene>
<keyword evidence="2" id="KW-1185">Reference proteome</keyword>
<dbReference type="EMBL" id="ACOP02000054">
    <property type="protein sequence ID" value="EEU96299.1"/>
    <property type="molecule type" value="Genomic_DNA"/>
</dbReference>
<proteinExistence type="predicted"/>
<organism evidence="1 2">
    <name type="scientific">Faecalibacterium duncaniae (strain DSM 17677 / JCM 31915 / A2-165)</name>
    <name type="common">Faecalibacterium prausnitzii</name>
    <dbReference type="NCBI Taxonomy" id="411483"/>
    <lineage>
        <taxon>Bacteria</taxon>
        <taxon>Bacillati</taxon>
        <taxon>Bacillota</taxon>
        <taxon>Clostridia</taxon>
        <taxon>Eubacteriales</taxon>
        <taxon>Oscillospiraceae</taxon>
        <taxon>Faecalibacterium</taxon>
    </lineage>
</organism>